<reference evidence="2" key="3">
    <citation type="journal article" date="2017" name="Nature">
        <title>Genome sequence of the progenitor of the wheat D genome Aegilops tauschii.</title>
        <authorList>
            <person name="Luo M.C."/>
            <person name="Gu Y.Q."/>
            <person name="Puiu D."/>
            <person name="Wang H."/>
            <person name="Twardziok S.O."/>
            <person name="Deal K.R."/>
            <person name="Huo N."/>
            <person name="Zhu T."/>
            <person name="Wang L."/>
            <person name="Wang Y."/>
            <person name="McGuire P.E."/>
            <person name="Liu S."/>
            <person name="Long H."/>
            <person name="Ramasamy R.K."/>
            <person name="Rodriguez J.C."/>
            <person name="Van S.L."/>
            <person name="Yuan L."/>
            <person name="Wang Z."/>
            <person name="Xia Z."/>
            <person name="Xiao L."/>
            <person name="Anderson O.D."/>
            <person name="Ouyang S."/>
            <person name="Liang Y."/>
            <person name="Zimin A.V."/>
            <person name="Pertea G."/>
            <person name="Qi P."/>
            <person name="Bennetzen J.L."/>
            <person name="Dai X."/>
            <person name="Dawson M.W."/>
            <person name="Muller H.G."/>
            <person name="Kugler K."/>
            <person name="Rivarola-Duarte L."/>
            <person name="Spannagl M."/>
            <person name="Mayer K.F.X."/>
            <person name="Lu F.H."/>
            <person name="Bevan M.W."/>
            <person name="Leroy P."/>
            <person name="Li P."/>
            <person name="You F.M."/>
            <person name="Sun Q."/>
            <person name="Liu Z."/>
            <person name="Lyons E."/>
            <person name="Wicker T."/>
            <person name="Salzberg S.L."/>
            <person name="Devos K.M."/>
            <person name="Dvorak J."/>
        </authorList>
    </citation>
    <scope>NUCLEOTIDE SEQUENCE [LARGE SCALE GENOMIC DNA]</scope>
    <source>
        <strain evidence="2">cv. AL8/78</strain>
    </source>
</reference>
<dbReference type="Gramene" id="AET7Gv20245200.13">
    <property type="protein sequence ID" value="AET7Gv20245200.13"/>
    <property type="gene ID" value="AET7Gv20245200"/>
</dbReference>
<proteinExistence type="predicted"/>
<protein>
    <submittedName>
        <fullName evidence="2">Uncharacterized protein</fullName>
    </submittedName>
</protein>
<dbReference type="AlphaFoldDB" id="A0A453QNH0"/>
<reference evidence="2" key="5">
    <citation type="journal article" date="2021" name="G3 (Bethesda)">
        <title>Aegilops tauschii genome assembly Aet v5.0 features greater sequence contiguity and improved annotation.</title>
        <authorList>
            <person name="Wang L."/>
            <person name="Zhu T."/>
            <person name="Rodriguez J.C."/>
            <person name="Deal K.R."/>
            <person name="Dubcovsky J."/>
            <person name="McGuire P.E."/>
            <person name="Lux T."/>
            <person name="Spannagl M."/>
            <person name="Mayer K.F.X."/>
            <person name="Baldrich P."/>
            <person name="Meyers B.C."/>
            <person name="Huo N."/>
            <person name="Gu Y.Q."/>
            <person name="Zhou H."/>
            <person name="Devos K.M."/>
            <person name="Bennetzen J.L."/>
            <person name="Unver T."/>
            <person name="Budak H."/>
            <person name="Gulick P.J."/>
            <person name="Galiba G."/>
            <person name="Kalapos B."/>
            <person name="Nelson D.R."/>
            <person name="Li P."/>
            <person name="You F.M."/>
            <person name="Luo M.C."/>
            <person name="Dvorak J."/>
        </authorList>
    </citation>
    <scope>NUCLEOTIDE SEQUENCE [LARGE SCALE GENOMIC DNA]</scope>
    <source>
        <strain evidence="2">cv. AL8/78</strain>
    </source>
</reference>
<evidence type="ECO:0000313" key="2">
    <source>
        <dbReference type="EnsemblPlants" id="AET7Gv20245200.13"/>
    </source>
</evidence>
<accession>A0A453QNH0</accession>
<feature type="compositionally biased region" description="Low complexity" evidence="1">
    <location>
        <begin position="13"/>
        <end position="27"/>
    </location>
</feature>
<feature type="compositionally biased region" description="Polar residues" evidence="1">
    <location>
        <begin position="28"/>
        <end position="39"/>
    </location>
</feature>
<dbReference type="EnsemblPlants" id="AET7Gv20245200.13">
    <property type="protein sequence ID" value="AET7Gv20245200.13"/>
    <property type="gene ID" value="AET7Gv20245200"/>
</dbReference>
<dbReference type="Proteomes" id="UP000015105">
    <property type="component" value="Chromosome 7D"/>
</dbReference>
<sequence length="80" mass="8298">FVSARRFRGSLQPIKPAGAPSSAPISSQRDTTIHLSPPTSLSLAKMSTVNRAYLDQRLAAANRCSKEAAMAGAKAAAVAT</sequence>
<reference evidence="3" key="2">
    <citation type="journal article" date="2017" name="Nat. Plants">
        <title>The Aegilops tauschii genome reveals multiple impacts of transposons.</title>
        <authorList>
            <person name="Zhao G."/>
            <person name="Zou C."/>
            <person name="Li K."/>
            <person name="Wang K."/>
            <person name="Li T."/>
            <person name="Gao L."/>
            <person name="Zhang X."/>
            <person name="Wang H."/>
            <person name="Yang Z."/>
            <person name="Liu X."/>
            <person name="Jiang W."/>
            <person name="Mao L."/>
            <person name="Kong X."/>
            <person name="Jiao Y."/>
            <person name="Jia J."/>
        </authorList>
    </citation>
    <scope>NUCLEOTIDE SEQUENCE [LARGE SCALE GENOMIC DNA]</scope>
    <source>
        <strain evidence="3">cv. AL8/78</strain>
    </source>
</reference>
<evidence type="ECO:0000256" key="1">
    <source>
        <dbReference type="SAM" id="MobiDB-lite"/>
    </source>
</evidence>
<keyword evidence="3" id="KW-1185">Reference proteome</keyword>
<reference evidence="2" key="4">
    <citation type="submission" date="2019-03" db="UniProtKB">
        <authorList>
            <consortium name="EnsemblPlants"/>
        </authorList>
    </citation>
    <scope>IDENTIFICATION</scope>
</reference>
<name>A0A453QNH0_AEGTS</name>
<reference evidence="3" key="1">
    <citation type="journal article" date="2014" name="Science">
        <title>Ancient hybridizations among the ancestral genomes of bread wheat.</title>
        <authorList>
            <consortium name="International Wheat Genome Sequencing Consortium,"/>
            <person name="Marcussen T."/>
            <person name="Sandve S.R."/>
            <person name="Heier L."/>
            <person name="Spannagl M."/>
            <person name="Pfeifer M."/>
            <person name="Jakobsen K.S."/>
            <person name="Wulff B.B."/>
            <person name="Steuernagel B."/>
            <person name="Mayer K.F."/>
            <person name="Olsen O.A."/>
        </authorList>
    </citation>
    <scope>NUCLEOTIDE SEQUENCE [LARGE SCALE GENOMIC DNA]</scope>
    <source>
        <strain evidence="3">cv. AL8/78</strain>
    </source>
</reference>
<evidence type="ECO:0000313" key="3">
    <source>
        <dbReference type="Proteomes" id="UP000015105"/>
    </source>
</evidence>
<organism evidence="2 3">
    <name type="scientific">Aegilops tauschii subsp. strangulata</name>
    <name type="common">Goatgrass</name>
    <dbReference type="NCBI Taxonomy" id="200361"/>
    <lineage>
        <taxon>Eukaryota</taxon>
        <taxon>Viridiplantae</taxon>
        <taxon>Streptophyta</taxon>
        <taxon>Embryophyta</taxon>
        <taxon>Tracheophyta</taxon>
        <taxon>Spermatophyta</taxon>
        <taxon>Magnoliopsida</taxon>
        <taxon>Liliopsida</taxon>
        <taxon>Poales</taxon>
        <taxon>Poaceae</taxon>
        <taxon>BOP clade</taxon>
        <taxon>Pooideae</taxon>
        <taxon>Triticodae</taxon>
        <taxon>Triticeae</taxon>
        <taxon>Triticinae</taxon>
        <taxon>Aegilops</taxon>
    </lineage>
</organism>
<feature type="region of interest" description="Disordered" evidence="1">
    <location>
        <begin position="1"/>
        <end position="39"/>
    </location>
</feature>